<protein>
    <submittedName>
        <fullName evidence="2">Uncharacterized protein</fullName>
    </submittedName>
</protein>
<evidence type="ECO:0000313" key="3">
    <source>
        <dbReference type="Proteomes" id="UP000001037"/>
    </source>
</evidence>
<dbReference type="Proteomes" id="UP000001037">
    <property type="component" value="Chromosome"/>
</dbReference>
<feature type="region of interest" description="Disordered" evidence="1">
    <location>
        <begin position="1"/>
        <end position="25"/>
    </location>
</feature>
<dbReference type="RefSeq" id="WP_014026055.1">
    <property type="nucleotide sequence ID" value="NC_015931.1"/>
</dbReference>
<name>G0EGK4_PYRF1</name>
<dbReference type="AlphaFoldDB" id="G0EGK4"/>
<evidence type="ECO:0000313" key="2">
    <source>
        <dbReference type="EMBL" id="AEM38378.1"/>
    </source>
</evidence>
<dbReference type="GeneID" id="11140154"/>
<accession>G0EGK4</accession>
<organism evidence="2 3">
    <name type="scientific">Pyrolobus fumarii (strain DSM 11204 / 1A)</name>
    <dbReference type="NCBI Taxonomy" id="694429"/>
    <lineage>
        <taxon>Archaea</taxon>
        <taxon>Thermoproteota</taxon>
        <taxon>Thermoprotei</taxon>
        <taxon>Desulfurococcales</taxon>
        <taxon>Pyrodictiaceae</taxon>
        <taxon>Pyrolobus</taxon>
    </lineage>
</organism>
<gene>
    <name evidence="2" type="ordered locus">Pyrfu_0507</name>
</gene>
<sequence>MAKKRVKRATGSRRAAKAPSTPSNTARIFVPPPEALLARSLAFTLAAITWYIANSEDLRRCVKTSVKCDCRIEHGYNSSAKAEYIEITCNQGCNIDTSTPSMWGMNASSLTSSSWDNITLSYDESSQNCVWKAGGFIMGKRTRAAQDRVITNPLRYFYARGYASEANQNEQAGRTPKPRKGFIDVSLGDLAPFIYALDALRERTVYPRNREARAKAKRMLNVLLGDLGDADLSLHEAVYVLFQPRLDNQCKIDVRSIVYRVPGLGRQVEFVQYFGDVVGWTYRLLVIEVLHSVSEESIELLPRWPSIVIVNYPEDTRFMETTVVSGEDLLLAYQSVASAADELGLTLHRLLTMLRLLPGCIIDAASHGVLNESGARAVAAQLTPLYDFILQGSVDRDIFYSVIRNLTSVNGITRVDTCARVLRSAGGG</sequence>
<dbReference type="EMBL" id="CP002838">
    <property type="protein sequence ID" value="AEM38378.1"/>
    <property type="molecule type" value="Genomic_DNA"/>
</dbReference>
<dbReference type="STRING" id="694429.Pyrfu_0507"/>
<keyword evidence="3" id="KW-1185">Reference proteome</keyword>
<evidence type="ECO:0000256" key="1">
    <source>
        <dbReference type="SAM" id="MobiDB-lite"/>
    </source>
</evidence>
<dbReference type="HOGENOM" id="CLU_640331_0_0_2"/>
<dbReference type="InParanoid" id="G0EGK4"/>
<feature type="compositionally biased region" description="Basic residues" evidence="1">
    <location>
        <begin position="1"/>
        <end position="16"/>
    </location>
</feature>
<proteinExistence type="predicted"/>
<reference evidence="2 3" key="1">
    <citation type="journal article" date="2011" name="Stand. Genomic Sci.">
        <title>Complete genome sequence of the hyperthermophilic chemolithoautotroph Pyrolobus fumarii type strain (1A).</title>
        <authorList>
            <person name="Anderson I."/>
            <person name="Goker M."/>
            <person name="Nolan M."/>
            <person name="Lucas S."/>
            <person name="Hammon N."/>
            <person name="Deshpande S."/>
            <person name="Cheng J.F."/>
            <person name="Tapia R."/>
            <person name="Han C."/>
            <person name="Goodwin L."/>
            <person name="Pitluck S."/>
            <person name="Huntemann M."/>
            <person name="Liolios K."/>
            <person name="Ivanova N."/>
            <person name="Pagani I."/>
            <person name="Mavromatis K."/>
            <person name="Ovchinikova G."/>
            <person name="Pati A."/>
            <person name="Chen A."/>
            <person name="Palaniappan K."/>
            <person name="Land M."/>
            <person name="Hauser L."/>
            <person name="Brambilla E.M."/>
            <person name="Huber H."/>
            <person name="Yasawong M."/>
            <person name="Rohde M."/>
            <person name="Spring S."/>
            <person name="Abt B."/>
            <person name="Sikorski J."/>
            <person name="Wirth R."/>
            <person name="Detter J.C."/>
            <person name="Woyke T."/>
            <person name="Bristow J."/>
            <person name="Eisen J.A."/>
            <person name="Markowitz V."/>
            <person name="Hugenholtz P."/>
            <person name="Kyrpides N.C."/>
            <person name="Klenk H.P."/>
            <person name="Lapidus A."/>
        </authorList>
    </citation>
    <scope>NUCLEOTIDE SEQUENCE [LARGE SCALE GENOMIC DNA]</scope>
    <source>
        <strain evidence="3">DSM 11204 / 1A</strain>
    </source>
</reference>
<dbReference type="KEGG" id="pfm:Pyrfu_0507"/>